<dbReference type="Proteomes" id="UP000293142">
    <property type="component" value="Unassembled WGS sequence"/>
</dbReference>
<evidence type="ECO:0000313" key="5">
    <source>
        <dbReference type="Proteomes" id="UP000293142"/>
    </source>
</evidence>
<dbReference type="RefSeq" id="WP_131012802.1">
    <property type="nucleotide sequence ID" value="NZ_SIRE01000005.1"/>
</dbReference>
<dbReference type="InterPro" id="IPR016176">
    <property type="entry name" value="Cbl-dep_enz_cat"/>
</dbReference>
<dbReference type="AlphaFoldDB" id="A0A4Q9DWK8"/>
<evidence type="ECO:0000313" key="4">
    <source>
        <dbReference type="EMBL" id="TBL80389.1"/>
    </source>
</evidence>
<dbReference type="EMBL" id="SIRE01000005">
    <property type="protein sequence ID" value="TBL80389.1"/>
    <property type="molecule type" value="Genomic_DNA"/>
</dbReference>
<dbReference type="GO" id="GO:0004494">
    <property type="term" value="F:methylmalonyl-CoA mutase activity"/>
    <property type="evidence" value="ECO:0007669"/>
    <property type="project" value="InterPro"/>
</dbReference>
<feature type="domain" description="Methylmalonyl-CoA mutase alpha/beta chain catalytic" evidence="3">
    <location>
        <begin position="68"/>
        <end position="559"/>
    </location>
</feature>
<dbReference type="Pfam" id="PF01642">
    <property type="entry name" value="MM_CoA_mutase"/>
    <property type="match status" value="1"/>
</dbReference>
<dbReference type="Gene3D" id="3.20.20.240">
    <property type="entry name" value="Methylmalonyl-CoA mutase"/>
    <property type="match status" value="1"/>
</dbReference>
<reference evidence="4 5" key="1">
    <citation type="submission" date="2019-02" db="EMBL/GenBank/DDBJ databases">
        <title>Paenibacillus sp. nov., isolated from surface-sterilized tissue of Thalictrum simplex L.</title>
        <authorList>
            <person name="Tuo L."/>
        </authorList>
    </citation>
    <scope>NUCLEOTIDE SEQUENCE [LARGE SCALE GENOMIC DNA]</scope>
    <source>
        <strain evidence="4 5">N2SHLJ1</strain>
    </source>
</reference>
<dbReference type="NCBIfam" id="TIGR00641">
    <property type="entry name" value="acid_CoA_mut_N"/>
    <property type="match status" value="1"/>
</dbReference>
<name>A0A4Q9DWK8_9BACL</name>
<evidence type="ECO:0000256" key="2">
    <source>
        <dbReference type="SAM" id="MobiDB-lite"/>
    </source>
</evidence>
<dbReference type="InterPro" id="IPR006099">
    <property type="entry name" value="MeMalonylCoA_mutase_a/b_cat"/>
</dbReference>
<sequence length="563" mass="61137">MTHPQQIGENDTDAKELGPHSAPATHLAKSAPSESVSYAFLEPHAAGENEHPGQCASNAFLEPHSPSETERAGHYPYTRGIHSEMYRAKLWTMRQYTGFGTAEKTNRRLHYLLKQGQTGLSLAFDLPTQLGLDPNDPLAAGEVGKVGVSVCSLADMEILLKDIPLGEISASMTINAPAAIVLAMYCAVAEQRGIPLERLSGTVQNDMLKEYVARGTYIFPPEPSIRLAVDVIEHCVHALPRWNPISVSGYHLREAGATAAQEIAFTLAHGAAYVEAAVKRGIPVDIVAPRFTFFFAAGLRLLEEAAKLRAARRLWARLMKRRFAEAAPKALQLRVHAQTSGSALTAQQPENNAARVALQALGAVFGGVQSLHTNACDEALGLPTEQTARTALRTQQIIAYESGVAEVCDPLAGSVYVEALTDRLEAEAADHLQRIERLGGPLAALRSGYMRSQIHQAAYDAQLNIDRQQTVIVGLNRFTGGRSFPLKRFAADPDIAERQLSRLAQLRQNRDNGKTAALLHKLKQAAGSDQNLIPYITDCVKAYATIGEICGALKEIFGEYEEV</sequence>
<evidence type="ECO:0000256" key="1">
    <source>
        <dbReference type="ARBA" id="ARBA00023235"/>
    </source>
</evidence>
<keyword evidence="5" id="KW-1185">Reference proteome</keyword>
<organism evidence="4 5">
    <name type="scientific">Paenibacillus thalictri</name>
    <dbReference type="NCBI Taxonomy" id="2527873"/>
    <lineage>
        <taxon>Bacteria</taxon>
        <taxon>Bacillati</taxon>
        <taxon>Bacillota</taxon>
        <taxon>Bacilli</taxon>
        <taxon>Bacillales</taxon>
        <taxon>Paenibacillaceae</taxon>
        <taxon>Paenibacillus</taxon>
    </lineage>
</organism>
<keyword evidence="1" id="KW-0413">Isomerase</keyword>
<dbReference type="InterPro" id="IPR006098">
    <property type="entry name" value="MMCoA_mutase_a_cat"/>
</dbReference>
<gene>
    <name evidence="4" type="ORF">EYB31_08210</name>
</gene>
<dbReference type="SUPFAM" id="SSF51703">
    <property type="entry name" value="Cobalamin (vitamin B12)-dependent enzymes"/>
    <property type="match status" value="1"/>
</dbReference>
<feature type="region of interest" description="Disordered" evidence="2">
    <location>
        <begin position="46"/>
        <end position="74"/>
    </location>
</feature>
<dbReference type="PANTHER" id="PTHR48101">
    <property type="entry name" value="METHYLMALONYL-COA MUTASE, MITOCHONDRIAL-RELATED"/>
    <property type="match status" value="1"/>
</dbReference>
<proteinExistence type="predicted"/>
<protein>
    <submittedName>
        <fullName evidence="4">Methylmalonyl-CoA mutase</fullName>
    </submittedName>
</protein>
<accession>A0A4Q9DWK8</accession>
<dbReference type="GO" id="GO:0031419">
    <property type="term" value="F:cobalamin binding"/>
    <property type="evidence" value="ECO:0007669"/>
    <property type="project" value="InterPro"/>
</dbReference>
<comment type="caution">
    <text evidence="4">The sequence shown here is derived from an EMBL/GenBank/DDBJ whole genome shotgun (WGS) entry which is preliminary data.</text>
</comment>
<dbReference type="OrthoDB" id="9762378at2"/>
<evidence type="ECO:0000259" key="3">
    <source>
        <dbReference type="Pfam" id="PF01642"/>
    </source>
</evidence>
<feature type="region of interest" description="Disordered" evidence="2">
    <location>
        <begin position="1"/>
        <end position="34"/>
    </location>
</feature>
<dbReference type="PANTHER" id="PTHR48101:SF1">
    <property type="entry name" value="METHYLMALONYL-COA MUTASE, LARGE SUBUNIT"/>
    <property type="match status" value="1"/>
</dbReference>